<accession>A0ACC1AV48</accession>
<proteinExistence type="predicted"/>
<dbReference type="EMBL" id="CM047904">
    <property type="protein sequence ID" value="KAJ0090522.1"/>
    <property type="molecule type" value="Genomic_DNA"/>
</dbReference>
<protein>
    <submittedName>
        <fullName evidence="1">Uncharacterized protein</fullName>
    </submittedName>
</protein>
<gene>
    <name evidence="1" type="ORF">Patl1_14761</name>
</gene>
<keyword evidence="2" id="KW-1185">Reference proteome</keyword>
<dbReference type="Proteomes" id="UP001164250">
    <property type="component" value="Chromosome 8"/>
</dbReference>
<reference evidence="2" key="1">
    <citation type="journal article" date="2023" name="G3 (Bethesda)">
        <title>Genome assembly and association tests identify interacting loci associated with vigor, precocity, and sex in interspecific pistachio rootstocks.</title>
        <authorList>
            <person name="Palmer W."/>
            <person name="Jacygrad E."/>
            <person name="Sagayaradj S."/>
            <person name="Cavanaugh K."/>
            <person name="Han R."/>
            <person name="Bertier L."/>
            <person name="Beede B."/>
            <person name="Kafkas S."/>
            <person name="Golino D."/>
            <person name="Preece J."/>
            <person name="Michelmore R."/>
        </authorList>
    </citation>
    <scope>NUCLEOTIDE SEQUENCE [LARGE SCALE GENOMIC DNA]</scope>
</reference>
<evidence type="ECO:0000313" key="1">
    <source>
        <dbReference type="EMBL" id="KAJ0090522.1"/>
    </source>
</evidence>
<organism evidence="1 2">
    <name type="scientific">Pistacia atlantica</name>
    <dbReference type="NCBI Taxonomy" id="434234"/>
    <lineage>
        <taxon>Eukaryota</taxon>
        <taxon>Viridiplantae</taxon>
        <taxon>Streptophyta</taxon>
        <taxon>Embryophyta</taxon>
        <taxon>Tracheophyta</taxon>
        <taxon>Spermatophyta</taxon>
        <taxon>Magnoliopsida</taxon>
        <taxon>eudicotyledons</taxon>
        <taxon>Gunneridae</taxon>
        <taxon>Pentapetalae</taxon>
        <taxon>rosids</taxon>
        <taxon>malvids</taxon>
        <taxon>Sapindales</taxon>
        <taxon>Anacardiaceae</taxon>
        <taxon>Pistacia</taxon>
    </lineage>
</organism>
<comment type="caution">
    <text evidence="1">The sequence shown here is derived from an EMBL/GenBank/DDBJ whole genome shotgun (WGS) entry which is preliminary data.</text>
</comment>
<evidence type="ECO:0000313" key="2">
    <source>
        <dbReference type="Proteomes" id="UP001164250"/>
    </source>
</evidence>
<sequence length="306" mass="34552">MERKPIWLCTLATQLCLFSALYIALNMGHPQTSIYRERDQFYFISVSGGFRPLQLQTLLLKKMDLVAKSYKVRFVINTSELGEDDPLKQNLATTLHVSFAGYPALPISESSMVYYSLCNQFSDLGTFTYTTRVSEEKEVGCFREQIKLPHGETLEIVGVDTGSLQETMLSRFSNGTGDNQLSSLTRTLEATNGHWCIVVGFHPLVICEENKEEIKAKKIYEPLHRIFMKLGVNAYLSKHGCAEFARQDSVAYIENPDLIESVNGRGMVDGFLLHRVSSLEIVTYFVTSAGEVVYRTVIQQRGREAM</sequence>
<name>A0ACC1AV48_9ROSI</name>